<organism evidence="8 9">
    <name type="scientific">Periconia macrospinosa</name>
    <dbReference type="NCBI Taxonomy" id="97972"/>
    <lineage>
        <taxon>Eukaryota</taxon>
        <taxon>Fungi</taxon>
        <taxon>Dikarya</taxon>
        <taxon>Ascomycota</taxon>
        <taxon>Pezizomycotina</taxon>
        <taxon>Dothideomycetes</taxon>
        <taxon>Pleosporomycetidae</taxon>
        <taxon>Pleosporales</taxon>
        <taxon>Massarineae</taxon>
        <taxon>Periconiaceae</taxon>
        <taxon>Periconia</taxon>
    </lineage>
</organism>
<dbReference type="PANTHER" id="PTHR47338">
    <property type="entry name" value="ZN(II)2CYS6 TRANSCRIPTION FACTOR (EUROFUNG)-RELATED"/>
    <property type="match status" value="1"/>
</dbReference>
<evidence type="ECO:0000256" key="5">
    <source>
        <dbReference type="ARBA" id="ARBA00023242"/>
    </source>
</evidence>
<evidence type="ECO:0000313" key="8">
    <source>
        <dbReference type="EMBL" id="PVH99354.1"/>
    </source>
</evidence>
<feature type="domain" description="Zn(2)-C6 fungal-type" evidence="7">
    <location>
        <begin position="6"/>
        <end position="40"/>
    </location>
</feature>
<dbReference type="InterPro" id="IPR036864">
    <property type="entry name" value="Zn2-C6_fun-type_DNA-bd_sf"/>
</dbReference>
<dbReference type="CDD" id="cd00067">
    <property type="entry name" value="GAL4"/>
    <property type="match status" value="1"/>
</dbReference>
<accession>A0A2V1DQ87</accession>
<dbReference type="CDD" id="cd12148">
    <property type="entry name" value="fungal_TF_MHR"/>
    <property type="match status" value="1"/>
</dbReference>
<dbReference type="InterPro" id="IPR050815">
    <property type="entry name" value="TF_fung"/>
</dbReference>
<dbReference type="GO" id="GO:0005634">
    <property type="term" value="C:nucleus"/>
    <property type="evidence" value="ECO:0007669"/>
    <property type="project" value="UniProtKB-SubCell"/>
</dbReference>
<gene>
    <name evidence="8" type="ORF">DM02DRAFT_718892</name>
</gene>
<dbReference type="AlphaFoldDB" id="A0A2V1DQ87"/>
<dbReference type="SMART" id="SM00066">
    <property type="entry name" value="GAL4"/>
    <property type="match status" value="1"/>
</dbReference>
<keyword evidence="5" id="KW-0539">Nucleus</keyword>
<evidence type="ECO:0000256" key="4">
    <source>
        <dbReference type="ARBA" id="ARBA00023163"/>
    </source>
</evidence>
<evidence type="ECO:0000256" key="1">
    <source>
        <dbReference type="ARBA" id="ARBA00004123"/>
    </source>
</evidence>
<evidence type="ECO:0000256" key="3">
    <source>
        <dbReference type="ARBA" id="ARBA00023015"/>
    </source>
</evidence>
<dbReference type="PROSITE" id="PS00463">
    <property type="entry name" value="ZN2_CY6_FUNGAL_1"/>
    <property type="match status" value="1"/>
</dbReference>
<keyword evidence="9" id="KW-1185">Reference proteome</keyword>
<dbReference type="GO" id="GO:0006351">
    <property type="term" value="P:DNA-templated transcription"/>
    <property type="evidence" value="ECO:0007669"/>
    <property type="project" value="InterPro"/>
</dbReference>
<dbReference type="EMBL" id="KZ805394">
    <property type="protein sequence ID" value="PVH99354.1"/>
    <property type="molecule type" value="Genomic_DNA"/>
</dbReference>
<comment type="subcellular location">
    <subcellularLocation>
        <location evidence="1">Nucleus</location>
    </subcellularLocation>
</comment>
<name>A0A2V1DQ87_9PLEO</name>
<feature type="compositionally biased region" description="Polar residues" evidence="6">
    <location>
        <begin position="66"/>
        <end position="83"/>
    </location>
</feature>
<dbReference type="SMART" id="SM00906">
    <property type="entry name" value="Fungal_trans"/>
    <property type="match status" value="1"/>
</dbReference>
<dbReference type="Gene3D" id="4.10.240.10">
    <property type="entry name" value="Zn(2)-C6 fungal-type DNA-binding domain"/>
    <property type="match status" value="1"/>
</dbReference>
<reference evidence="8 9" key="1">
    <citation type="journal article" date="2018" name="Sci. Rep.">
        <title>Comparative genomics provides insights into the lifestyle and reveals functional heterogeneity of dark septate endophytic fungi.</title>
        <authorList>
            <person name="Knapp D.G."/>
            <person name="Nemeth J.B."/>
            <person name="Barry K."/>
            <person name="Hainaut M."/>
            <person name="Henrissat B."/>
            <person name="Johnson J."/>
            <person name="Kuo A."/>
            <person name="Lim J.H.P."/>
            <person name="Lipzen A."/>
            <person name="Nolan M."/>
            <person name="Ohm R.A."/>
            <person name="Tamas L."/>
            <person name="Grigoriev I.V."/>
            <person name="Spatafora J.W."/>
            <person name="Nagy L.G."/>
            <person name="Kovacs G.M."/>
        </authorList>
    </citation>
    <scope>NUCLEOTIDE SEQUENCE [LARGE SCALE GENOMIC DNA]</scope>
    <source>
        <strain evidence="8 9">DSE2036</strain>
    </source>
</reference>
<keyword evidence="3" id="KW-0805">Transcription regulation</keyword>
<dbReference type="GO" id="GO:0003677">
    <property type="term" value="F:DNA binding"/>
    <property type="evidence" value="ECO:0007669"/>
    <property type="project" value="InterPro"/>
</dbReference>
<evidence type="ECO:0000259" key="7">
    <source>
        <dbReference type="PROSITE" id="PS50048"/>
    </source>
</evidence>
<protein>
    <submittedName>
        <fullName evidence="8">C6 transcription factor-like protein</fullName>
    </submittedName>
</protein>
<dbReference type="Pfam" id="PF04082">
    <property type="entry name" value="Fungal_trans"/>
    <property type="match status" value="1"/>
</dbReference>
<dbReference type="OrthoDB" id="1924787at2759"/>
<dbReference type="GO" id="GO:0008270">
    <property type="term" value="F:zinc ion binding"/>
    <property type="evidence" value="ECO:0007669"/>
    <property type="project" value="InterPro"/>
</dbReference>
<dbReference type="Proteomes" id="UP000244855">
    <property type="component" value="Unassembled WGS sequence"/>
</dbReference>
<proteinExistence type="predicted"/>
<feature type="region of interest" description="Disordered" evidence="6">
    <location>
        <begin position="50"/>
        <end position="85"/>
    </location>
</feature>
<dbReference type="SUPFAM" id="SSF57701">
    <property type="entry name" value="Zn2/Cys6 DNA-binding domain"/>
    <property type="match status" value="1"/>
</dbReference>
<keyword evidence="2" id="KW-0479">Metal-binding</keyword>
<dbReference type="PROSITE" id="PS50048">
    <property type="entry name" value="ZN2_CY6_FUNGAL_2"/>
    <property type="match status" value="1"/>
</dbReference>
<dbReference type="GO" id="GO:0000981">
    <property type="term" value="F:DNA-binding transcription factor activity, RNA polymerase II-specific"/>
    <property type="evidence" value="ECO:0007669"/>
    <property type="project" value="InterPro"/>
</dbReference>
<evidence type="ECO:0000313" key="9">
    <source>
        <dbReference type="Proteomes" id="UP000244855"/>
    </source>
</evidence>
<evidence type="ECO:0000256" key="2">
    <source>
        <dbReference type="ARBA" id="ARBA00022723"/>
    </source>
</evidence>
<dbReference type="InterPro" id="IPR001138">
    <property type="entry name" value="Zn2Cys6_DnaBD"/>
</dbReference>
<keyword evidence="4" id="KW-0804">Transcription</keyword>
<sequence>MRRPSACSTCRARRRKCNYPTVRDATVCEYCLKKGLRCIQGPPEGGYYAQRQAKQEGASSHRGELNSLQNTENVPDPQSQARTTKLPPIPHRLELVGLYFDYIHDQFHSMFHRPSFTQDVANDRIPSIILFAMFALSSRFSDDPTYAETDPRDRGEGCRVAAESLVNIRAVTPTTVQACVLLGAYAAASGDTDVENLYYGLAGRMCLALDLPNRPVANLLERELNIRVWWTICMVDVWSSTAVRLAPIMPMNSDVPLPIDEIPFSSMSVDFTSSFINNPPTHETPLLAEMIKLNRLLAKIVDFNSRCVVEHLEGEALEQPVQALSREMQHWLDTLPPHMRDTPENFQWFASQGLGRFFVAVYLGYYHYGQLLNYQFLGAEASTATSAYAEDCKHHAIGLCELVYRSFATPGSEALYSAVSHILVIASTVQIHTLLSSGDERQIRKAKSRLERNFEILLQLRSYWPSVDSAMSRLRAFHQTCLRSNETSFVLDRWLLRFLVQFAPHMELEPRENDPDYAALLALSKQSPLSTHSGVY</sequence>
<dbReference type="PANTHER" id="PTHR47338:SF16">
    <property type="entry name" value="TRANSCRIPTION FACTOR, PUTATIVE (AFU_ORTHOLOGUE AFUA_2G09360)-RELATED"/>
    <property type="match status" value="1"/>
</dbReference>
<dbReference type="InterPro" id="IPR007219">
    <property type="entry name" value="XnlR_reg_dom"/>
</dbReference>
<evidence type="ECO:0000256" key="6">
    <source>
        <dbReference type="SAM" id="MobiDB-lite"/>
    </source>
</evidence>